<sequence length="177" mass="21249">MKVYSFIKPKKKPLFKEDTKLWLIFIIASLFLYIIFAIFLLFKSYLFNKDSKELITQIDSLKQKTTQIKAQKEFIYKQKVIYENIITKNDLVKQQIKNLLDLIPDPITLEKFYIDNNKLIIYGITPTKDVYNLLMLPPLQSIFEKTQTYFYKLPNGWYRFKSENFIKSEDENQTTQN</sequence>
<comment type="caution">
    <text evidence="2">The sequence shown here is derived from an EMBL/GenBank/DDBJ whole genome shotgun (WGS) entry which is preliminary data.</text>
</comment>
<keyword evidence="1" id="KW-0812">Transmembrane</keyword>
<dbReference type="Proteomes" id="UP000003288">
    <property type="component" value="Unassembled WGS sequence"/>
</dbReference>
<dbReference type="AlphaFoldDB" id="A0AAI9AJ81"/>
<proteinExistence type="predicted"/>
<reference evidence="2 3" key="1">
    <citation type="journal article" date="2011" name="Stand. Genomic Sci.">
        <title>Draft genome sequence of Caminibacter mediatlanticus strain TB-2, an epsilonproteobacterium isolated from a deep-sea hydrothermal vent.</title>
        <authorList>
            <person name="Giovannelli D."/>
            <person name="Ferriera S."/>
            <person name="Johnson J."/>
            <person name="Kravitz S."/>
            <person name="Perez-Rodriguez I."/>
            <person name="Ricci J."/>
            <person name="O'Brien C."/>
            <person name="Voordeckers J.W."/>
            <person name="Bini E."/>
            <person name="Vetriani C."/>
        </authorList>
    </citation>
    <scope>NUCLEOTIDE SEQUENCE [LARGE SCALE GENOMIC DNA]</scope>
    <source>
        <strain evidence="2 3">TB-2</strain>
    </source>
</reference>
<evidence type="ECO:0000313" key="3">
    <source>
        <dbReference type="Proteomes" id="UP000003288"/>
    </source>
</evidence>
<evidence type="ECO:0000313" key="2">
    <source>
        <dbReference type="EMBL" id="EDM24642.1"/>
    </source>
</evidence>
<dbReference type="EMBL" id="ABCJ01000001">
    <property type="protein sequence ID" value="EDM24642.1"/>
    <property type="molecule type" value="Genomic_DNA"/>
</dbReference>
<protein>
    <submittedName>
        <fullName evidence="2">Uncharacterized protein</fullName>
    </submittedName>
</protein>
<gene>
    <name evidence="2" type="ORF">CMTB2_03963</name>
</gene>
<feature type="transmembrane region" description="Helical" evidence="1">
    <location>
        <begin position="21"/>
        <end position="42"/>
    </location>
</feature>
<accession>A0AAI9AJ81</accession>
<organism evidence="2 3">
    <name type="scientific">Caminibacter mediatlanticus TB-2</name>
    <dbReference type="NCBI Taxonomy" id="391592"/>
    <lineage>
        <taxon>Bacteria</taxon>
        <taxon>Pseudomonadati</taxon>
        <taxon>Campylobacterota</taxon>
        <taxon>Epsilonproteobacteria</taxon>
        <taxon>Nautiliales</taxon>
        <taxon>Nautiliaceae</taxon>
        <taxon>Caminibacter</taxon>
    </lineage>
</organism>
<evidence type="ECO:0000256" key="1">
    <source>
        <dbReference type="SAM" id="Phobius"/>
    </source>
</evidence>
<keyword evidence="1" id="KW-0472">Membrane</keyword>
<dbReference type="RefSeq" id="WP_007473760.1">
    <property type="nucleotide sequence ID" value="NZ_ABCJ01000001.1"/>
</dbReference>
<name>A0AAI9AJ81_9BACT</name>
<keyword evidence="1" id="KW-1133">Transmembrane helix</keyword>